<feature type="domain" description="Peptidase S1" evidence="1">
    <location>
        <begin position="53"/>
        <end position="331"/>
    </location>
</feature>
<gene>
    <name evidence="2" type="ORF">LCGC14_3012650</name>
</gene>
<feature type="non-terminal residue" evidence="2">
    <location>
        <position position="363"/>
    </location>
</feature>
<reference evidence="2" key="1">
    <citation type="journal article" date="2015" name="Nature">
        <title>Complex archaea that bridge the gap between prokaryotes and eukaryotes.</title>
        <authorList>
            <person name="Spang A."/>
            <person name="Saw J.H."/>
            <person name="Jorgensen S.L."/>
            <person name="Zaremba-Niedzwiedzka K."/>
            <person name="Martijn J."/>
            <person name="Lind A.E."/>
            <person name="van Eijk R."/>
            <person name="Schleper C."/>
            <person name="Guy L."/>
            <person name="Ettema T.J."/>
        </authorList>
    </citation>
    <scope>NUCLEOTIDE SEQUENCE</scope>
</reference>
<evidence type="ECO:0000259" key="1">
    <source>
        <dbReference type="PROSITE" id="PS50240"/>
    </source>
</evidence>
<evidence type="ECO:0000313" key="2">
    <source>
        <dbReference type="EMBL" id="KKK61606.1"/>
    </source>
</evidence>
<feature type="non-terminal residue" evidence="2">
    <location>
        <position position="1"/>
    </location>
</feature>
<comment type="caution">
    <text evidence="2">The sequence shown here is derived from an EMBL/GenBank/DDBJ whole genome shotgun (WGS) entry which is preliminary data.</text>
</comment>
<accession>A0A0F8ZNW3</accession>
<sequence length="363" mass="37290">VALGAIIILFTNSAYAMQSMDENTGLVGKIERQNADGSLKMIAAAYYVDADDPVGAQVPPGGVNDGVGKFLTTITTGPGPFICTTSLMADSPNVPLALIAAHCVTDDFGVFNLDTATVTFEGAAGDQVIGVKEAWTQIHPAWDGGFLCGDDIAIIELESFPTPDIDSYFIDRTIGDIGLMPEQVGFGASGVGITGDLLPPGIKRANSNTYGATSDPLDALMTGFFGLPACGVHTPTTRLVSDFDNGNVLNDANAFWGVGPPDAVGKGLDEGLSAGGDSGGPHFNDIKEIVGVTSYGITLIATVCPSAPGVVTDVTCALDSSFGEWAVDTRVASYAGFVDTAITTAEDFKQAVGGEMLPVDSTS</sequence>
<dbReference type="GO" id="GO:0004252">
    <property type="term" value="F:serine-type endopeptidase activity"/>
    <property type="evidence" value="ECO:0007669"/>
    <property type="project" value="InterPro"/>
</dbReference>
<dbReference type="InterPro" id="IPR001254">
    <property type="entry name" value="Trypsin_dom"/>
</dbReference>
<dbReference type="PROSITE" id="PS50240">
    <property type="entry name" value="TRYPSIN_DOM"/>
    <property type="match status" value="1"/>
</dbReference>
<dbReference type="GO" id="GO:0006508">
    <property type="term" value="P:proteolysis"/>
    <property type="evidence" value="ECO:0007669"/>
    <property type="project" value="InterPro"/>
</dbReference>
<name>A0A0F8ZNW3_9ZZZZ</name>
<protein>
    <recommendedName>
        <fullName evidence="1">Peptidase S1 domain-containing protein</fullName>
    </recommendedName>
</protein>
<dbReference type="InterPro" id="IPR009003">
    <property type="entry name" value="Peptidase_S1_PA"/>
</dbReference>
<dbReference type="EMBL" id="LAZR01062395">
    <property type="protein sequence ID" value="KKK61606.1"/>
    <property type="molecule type" value="Genomic_DNA"/>
</dbReference>
<organism evidence="2">
    <name type="scientific">marine sediment metagenome</name>
    <dbReference type="NCBI Taxonomy" id="412755"/>
    <lineage>
        <taxon>unclassified sequences</taxon>
        <taxon>metagenomes</taxon>
        <taxon>ecological metagenomes</taxon>
    </lineage>
</organism>
<dbReference type="SUPFAM" id="SSF50494">
    <property type="entry name" value="Trypsin-like serine proteases"/>
    <property type="match status" value="1"/>
</dbReference>
<dbReference type="AlphaFoldDB" id="A0A0F8ZNW3"/>
<proteinExistence type="predicted"/>